<dbReference type="GO" id="GO:0006006">
    <property type="term" value="P:glucose metabolic process"/>
    <property type="evidence" value="ECO:0007669"/>
    <property type="project" value="UniProtKB-KW"/>
</dbReference>
<evidence type="ECO:0000256" key="6">
    <source>
        <dbReference type="ARBA" id="ARBA00023277"/>
    </source>
</evidence>
<sequence length="532" mass="60794">MLKSFISEEEYHVADFLDLKQEPWLEEKLSVVVFGASGDLAKKKTYPSIFDLHRVGALPRETIVMGYARSKMSDEDFRQRIRDYLKDRGTEEDVERFLDICIYRNGQYDGVEEFQAISDELRELHECEKEDVENRMFYLAIPPAQFLNSVQTTREAGMAKNGWTRVVVEKPFGHDTESAKKLGIDMAEFFDESHLYRIDHYLGKEMVQNLVTLRFGNAFLEPLFNRDHIASVIISFKEPFGTEGRGGYFDSNGIIRDVMQNHLMQLLSIIAMEPPVKVAGHTNDGTDYSRYVRDEKVKVLSAIAPWRLEDVVLGQYVSNGTDPGYLDDDTVPPDSNIPTYAAVRMFIDNKRWDGVPFIMKAGKALDEKKCEVRIQFKDPAGAAAMFGQSEIPRNELVLVLQPQESIYMKLNVKKPGLATSILQSELDLNYHDRYDKHAIPEAYTRLLLDVLRGKQATFVRDDELVAAWEIVTPLLEAIESGGVKPIPYTYGSRGPAEADELVRESGYRRNAKYADHYNDWKTKKSKQHGKSK</sequence>
<evidence type="ECO:0000256" key="4">
    <source>
        <dbReference type="ARBA" id="ARBA00022857"/>
    </source>
</evidence>
<gene>
    <name evidence="10" type="primary">g6pdh</name>
</gene>
<dbReference type="InterPro" id="IPR001282">
    <property type="entry name" value="G6P_DH"/>
</dbReference>
<dbReference type="PIRSF" id="PIRSF000110">
    <property type="entry name" value="G6PD"/>
    <property type="match status" value="1"/>
</dbReference>
<dbReference type="EC" id="1.1.1.49" evidence="7"/>
<evidence type="ECO:0000256" key="5">
    <source>
        <dbReference type="ARBA" id="ARBA00023002"/>
    </source>
</evidence>
<comment type="function">
    <text evidence="7">Catalyzes the rate-limiting step of the oxidative pentose-phosphate pathway, which represents a route for the dissimilation of carbohydrates besides glycolysis.</text>
</comment>
<dbReference type="PRINTS" id="PR00079">
    <property type="entry name" value="G6PDHDRGNASE"/>
</dbReference>
<dbReference type="GO" id="GO:0009051">
    <property type="term" value="P:pentose-phosphate shunt, oxidative branch"/>
    <property type="evidence" value="ECO:0007669"/>
    <property type="project" value="TreeGrafter"/>
</dbReference>
<dbReference type="HAMAP" id="MF_00966">
    <property type="entry name" value="G6PD"/>
    <property type="match status" value="1"/>
</dbReference>
<evidence type="ECO:0000259" key="9">
    <source>
        <dbReference type="Pfam" id="PF02781"/>
    </source>
</evidence>
<keyword evidence="3 7" id="KW-0313">Glucose metabolism</keyword>
<dbReference type="NCBIfam" id="TIGR00871">
    <property type="entry name" value="zwf"/>
    <property type="match status" value="1"/>
</dbReference>
<dbReference type="EMBL" id="KT581019">
    <property type="protein sequence ID" value="AMC30567.1"/>
    <property type="molecule type" value="Genomic_DNA"/>
</dbReference>
<dbReference type="Gene3D" id="3.40.50.720">
    <property type="entry name" value="NAD(P)-binding Rossmann-like Domain"/>
    <property type="match status" value="1"/>
</dbReference>
<dbReference type="GO" id="GO:0004345">
    <property type="term" value="F:glucose-6-phosphate dehydrogenase activity"/>
    <property type="evidence" value="ECO:0007669"/>
    <property type="project" value="UniProtKB-EC"/>
</dbReference>
<dbReference type="PANTHER" id="PTHR23429:SF0">
    <property type="entry name" value="GLUCOSE-6-PHOSPHATE 1-DEHYDROGENASE"/>
    <property type="match status" value="1"/>
</dbReference>
<dbReference type="AlphaFoldDB" id="A0A109RT44"/>
<reference evidence="10" key="1">
    <citation type="submission" date="2015-08" db="EMBL/GenBank/DDBJ databases">
        <title>Enhanced DHA production by overexpression G6PDH in Aurantiochytrium sp. SD116.</title>
        <authorList>
            <person name="Cui G."/>
        </authorList>
    </citation>
    <scope>NUCLEOTIDE SEQUENCE</scope>
    <source>
        <strain evidence="10">SD116</strain>
    </source>
</reference>
<dbReference type="Gene3D" id="3.30.360.10">
    <property type="entry name" value="Dihydrodipicolinate Reductase, domain 2"/>
    <property type="match status" value="1"/>
</dbReference>
<comment type="pathway">
    <text evidence="1 7">Carbohydrate degradation; pentose phosphate pathway; D-ribulose 5-phosphate from D-glucose 6-phosphate (oxidative stage): step 1/3.</text>
</comment>
<keyword evidence="6 7" id="KW-0119">Carbohydrate metabolism</keyword>
<dbReference type="InterPro" id="IPR019796">
    <property type="entry name" value="G6P_DH_AS"/>
</dbReference>
<proteinExistence type="inferred from homology"/>
<dbReference type="SUPFAM" id="SSF51735">
    <property type="entry name" value="NAD(P)-binding Rossmann-fold domains"/>
    <property type="match status" value="1"/>
</dbReference>
<dbReference type="PANTHER" id="PTHR23429">
    <property type="entry name" value="GLUCOSE-6-PHOSPHATE 1-DEHYDROGENASE G6PD"/>
    <property type="match status" value="1"/>
</dbReference>
<dbReference type="Pfam" id="PF02781">
    <property type="entry name" value="G6PD_C"/>
    <property type="match status" value="1"/>
</dbReference>
<evidence type="ECO:0000256" key="3">
    <source>
        <dbReference type="ARBA" id="ARBA00022526"/>
    </source>
</evidence>
<comment type="similarity">
    <text evidence="2 7">Belongs to the glucose-6-phosphate dehydrogenase family.</text>
</comment>
<keyword evidence="4 7" id="KW-0521">NADP</keyword>
<accession>A0A109RT44</accession>
<keyword evidence="5 7" id="KW-0560">Oxidoreductase</keyword>
<comment type="catalytic activity">
    <reaction evidence="7">
        <text>D-glucose 6-phosphate + NADP(+) = 6-phospho-D-glucono-1,5-lactone + NADPH + H(+)</text>
        <dbReference type="Rhea" id="RHEA:15841"/>
        <dbReference type="ChEBI" id="CHEBI:15378"/>
        <dbReference type="ChEBI" id="CHEBI:57783"/>
        <dbReference type="ChEBI" id="CHEBI:57955"/>
        <dbReference type="ChEBI" id="CHEBI:58349"/>
        <dbReference type="ChEBI" id="CHEBI:61548"/>
        <dbReference type="EC" id="1.1.1.49"/>
    </reaction>
</comment>
<dbReference type="SUPFAM" id="SSF55347">
    <property type="entry name" value="Glyceraldehyde-3-phosphate dehydrogenase-like, C-terminal domain"/>
    <property type="match status" value="1"/>
</dbReference>
<dbReference type="UniPathway" id="UPA00115">
    <property type="reaction ID" value="UER00408"/>
</dbReference>
<name>A0A109RT44_9STRA</name>
<feature type="domain" description="Glucose-6-phosphate dehydrogenase C-terminal" evidence="9">
    <location>
        <begin position="212"/>
        <end position="507"/>
    </location>
</feature>
<dbReference type="GO" id="GO:0050661">
    <property type="term" value="F:NADP binding"/>
    <property type="evidence" value="ECO:0007669"/>
    <property type="project" value="InterPro"/>
</dbReference>
<protein>
    <recommendedName>
        <fullName evidence="7">Glucose-6-phosphate 1-dehydrogenase</fullName>
        <ecNumber evidence="7">1.1.1.49</ecNumber>
    </recommendedName>
</protein>
<dbReference type="Pfam" id="PF00479">
    <property type="entry name" value="G6PD_N"/>
    <property type="match status" value="1"/>
</dbReference>
<dbReference type="PROSITE" id="PS00069">
    <property type="entry name" value="G6P_DEHYDROGENASE"/>
    <property type="match status" value="1"/>
</dbReference>
<evidence type="ECO:0000259" key="8">
    <source>
        <dbReference type="Pfam" id="PF00479"/>
    </source>
</evidence>
<evidence type="ECO:0000256" key="7">
    <source>
        <dbReference type="RuleBase" id="RU362120"/>
    </source>
</evidence>
<evidence type="ECO:0000313" key="10">
    <source>
        <dbReference type="EMBL" id="AMC30567.1"/>
    </source>
</evidence>
<evidence type="ECO:0000256" key="2">
    <source>
        <dbReference type="ARBA" id="ARBA00009975"/>
    </source>
</evidence>
<evidence type="ECO:0000256" key="1">
    <source>
        <dbReference type="ARBA" id="ARBA00004937"/>
    </source>
</evidence>
<feature type="domain" description="Glucose-6-phosphate dehydrogenase NAD-binding" evidence="8">
    <location>
        <begin position="32"/>
        <end position="209"/>
    </location>
</feature>
<organism evidence="10">
    <name type="scientific">Aurantiochytrium sp. SD116</name>
    <dbReference type="NCBI Taxonomy" id="1265551"/>
    <lineage>
        <taxon>Eukaryota</taxon>
        <taxon>Sar</taxon>
        <taxon>Stramenopiles</taxon>
        <taxon>Bigyra</taxon>
        <taxon>Labyrinthulomycetes</taxon>
        <taxon>Thraustochytrida</taxon>
        <taxon>Thraustochytriidae</taxon>
        <taxon>Aurantiochytrium</taxon>
    </lineage>
</organism>
<dbReference type="InterPro" id="IPR022675">
    <property type="entry name" value="G6P_DH_C"/>
</dbReference>
<dbReference type="InterPro" id="IPR036291">
    <property type="entry name" value="NAD(P)-bd_dom_sf"/>
</dbReference>
<dbReference type="InterPro" id="IPR022674">
    <property type="entry name" value="G6P_DH_NAD-bd"/>
</dbReference>